<comment type="caution">
    <text evidence="1">The sequence shown here is derived from an EMBL/GenBank/DDBJ whole genome shotgun (WGS) entry which is preliminary data.</text>
</comment>
<protein>
    <submittedName>
        <fullName evidence="1">Uncharacterized protein</fullName>
    </submittedName>
</protein>
<reference evidence="1 2" key="1">
    <citation type="submission" date="2019-12" db="EMBL/GenBank/DDBJ databases">
        <title>Paenibacillus sp. nov. sp. isolated from soil.</title>
        <authorList>
            <person name="Kim J."/>
            <person name="Jeong S.E."/>
            <person name="Jung H.S."/>
            <person name="Jeon C.O."/>
        </authorList>
    </citation>
    <scope>NUCLEOTIDE SEQUENCE [LARGE SCALE GENOMIC DNA]</scope>
    <source>
        <strain evidence="1 2">5J-6</strain>
    </source>
</reference>
<dbReference type="Proteomes" id="UP000481087">
    <property type="component" value="Unassembled WGS sequence"/>
</dbReference>
<name>A0A6L8VBT4_9BACL</name>
<evidence type="ECO:0000313" key="1">
    <source>
        <dbReference type="EMBL" id="MZQ87141.1"/>
    </source>
</evidence>
<keyword evidence="2" id="KW-1185">Reference proteome</keyword>
<dbReference type="EMBL" id="WTUZ01000040">
    <property type="protein sequence ID" value="MZQ87141.1"/>
    <property type="molecule type" value="Genomic_DNA"/>
</dbReference>
<organism evidence="1 2">
    <name type="scientific">Paenibacillus silvestris</name>
    <dbReference type="NCBI Taxonomy" id="2606219"/>
    <lineage>
        <taxon>Bacteria</taxon>
        <taxon>Bacillati</taxon>
        <taxon>Bacillota</taxon>
        <taxon>Bacilli</taxon>
        <taxon>Bacillales</taxon>
        <taxon>Paenibacillaceae</taxon>
        <taxon>Paenibacillus</taxon>
    </lineage>
</organism>
<evidence type="ECO:0000313" key="2">
    <source>
        <dbReference type="Proteomes" id="UP000481087"/>
    </source>
</evidence>
<sequence>MKTLLIAEGTVTPSCSKSHITYTLHLPKDCHELHVEFAYDPKKLEDEGQAEALIREGLNQYILEEHRASYNWREFLPLQNLLTLSFDDEHGFRGAGHRHDPVQHLTVTTTEASPGFTPGVFPRGQLKIMLNVHCVVTEECRYRLKVWDGGAEL</sequence>
<dbReference type="RefSeq" id="WP_161411781.1">
    <property type="nucleotide sequence ID" value="NZ_WTUZ01000040.1"/>
</dbReference>
<accession>A0A6L8VBT4</accession>
<dbReference type="AlphaFoldDB" id="A0A6L8VBT4"/>
<proteinExistence type="predicted"/>
<gene>
    <name evidence="1" type="ORF">GQF01_34010</name>
</gene>